<dbReference type="Gene3D" id="3.40.50.11190">
    <property type="match status" value="1"/>
</dbReference>
<dbReference type="EMBL" id="BSSV01000001">
    <property type="protein sequence ID" value="GLX84658.1"/>
    <property type="molecule type" value="Genomic_DNA"/>
</dbReference>
<evidence type="ECO:0000313" key="1">
    <source>
        <dbReference type="EMBL" id="GLX84658.1"/>
    </source>
</evidence>
<evidence type="ECO:0008006" key="3">
    <source>
        <dbReference type="Google" id="ProtNLM"/>
    </source>
</evidence>
<gene>
    <name evidence="1" type="ORF">tloyanaT_09100</name>
</gene>
<organism evidence="1 2">
    <name type="scientific">Thalassotalea loyana</name>
    <dbReference type="NCBI Taxonomy" id="280483"/>
    <lineage>
        <taxon>Bacteria</taxon>
        <taxon>Pseudomonadati</taxon>
        <taxon>Pseudomonadota</taxon>
        <taxon>Gammaproteobacteria</taxon>
        <taxon>Alteromonadales</taxon>
        <taxon>Colwelliaceae</taxon>
        <taxon>Thalassotalea</taxon>
    </lineage>
</organism>
<evidence type="ECO:0000313" key="2">
    <source>
        <dbReference type="Proteomes" id="UP001157134"/>
    </source>
</evidence>
<accession>A0ABQ6H952</accession>
<dbReference type="Proteomes" id="UP001157134">
    <property type="component" value="Unassembled WGS sequence"/>
</dbReference>
<dbReference type="RefSeq" id="WP_284296252.1">
    <property type="nucleotide sequence ID" value="NZ_BSSV01000001.1"/>
</dbReference>
<sequence>MATDKSNLIVFKCNANSQTGFGHVSRCLNIATRLKRQKPEQEIVFCGDYLPFATQQIEDQGFGCITDFAAINPPFCLIIDDYQINQDDINHWRDKAEHLIAIDDFNHFDLSQCDLVINFRVGFDNEPYNAKNTCLGAKFFPFKSSLQAIREDNLSTTKTSLDNIFIFIGGQDQHNTGMKLMTALDNLLSGKVINLVTATTTADKPIPSSRNTLWLKPLTSKIEHYYQAADYFISGGGLSKYEVSFCGIANACISQNQGQAEDSVVFAKHGLTTDLGLVDSFLLSPEQSLTTLVADIEAPAQSALISASKQTFDTHSCRALADHILKRCYD</sequence>
<proteinExistence type="predicted"/>
<protein>
    <recommendedName>
        <fullName evidence="3">UDP-2,4-diacetamido-2,4, 6-trideoxy-beta-L-altropyranose hydrolase</fullName>
    </recommendedName>
</protein>
<name>A0ABQ6H952_9GAMM</name>
<keyword evidence="2" id="KW-1185">Reference proteome</keyword>
<comment type="caution">
    <text evidence="1">The sequence shown here is derived from an EMBL/GenBank/DDBJ whole genome shotgun (WGS) entry which is preliminary data.</text>
</comment>
<reference evidence="1 2" key="1">
    <citation type="submission" date="2023-03" db="EMBL/GenBank/DDBJ databases">
        <title>Thalassotalea loyana LMG 22536T draft genome sequence.</title>
        <authorList>
            <person name="Sawabe T."/>
        </authorList>
    </citation>
    <scope>NUCLEOTIDE SEQUENCE [LARGE SCALE GENOMIC DNA]</scope>
    <source>
        <strain evidence="1 2">LMG 22536</strain>
    </source>
</reference>
<dbReference type="Gene3D" id="3.40.50.2000">
    <property type="entry name" value="Glycogen Phosphorylase B"/>
    <property type="match status" value="1"/>
</dbReference>